<reference evidence="1 2" key="1">
    <citation type="submission" date="2018-05" db="EMBL/GenBank/DDBJ databases">
        <title>Genomic Encyclopedia of Type Strains, Phase IV (KMG-IV): sequencing the most valuable type-strain genomes for metagenomic binning, comparative biology and taxonomic classification.</title>
        <authorList>
            <person name="Goeker M."/>
        </authorList>
    </citation>
    <scope>NUCLEOTIDE SEQUENCE [LARGE SCALE GENOMIC DNA]</scope>
    <source>
        <strain evidence="1 2">DSM 100333</strain>
    </source>
</reference>
<evidence type="ECO:0000313" key="1">
    <source>
        <dbReference type="EMBL" id="PVX59318.1"/>
    </source>
</evidence>
<dbReference type="Proteomes" id="UP000245870">
    <property type="component" value="Unassembled WGS sequence"/>
</dbReference>
<protein>
    <submittedName>
        <fullName evidence="1">Uncharacterized protein</fullName>
    </submittedName>
</protein>
<keyword evidence="2" id="KW-1185">Reference proteome</keyword>
<gene>
    <name evidence="1" type="ORF">C7379_10186</name>
</gene>
<organism evidence="1 2">
    <name type="scientific">Hallella colorans</name>
    <dbReference type="NCBI Taxonomy" id="1703337"/>
    <lineage>
        <taxon>Bacteria</taxon>
        <taxon>Pseudomonadati</taxon>
        <taxon>Bacteroidota</taxon>
        <taxon>Bacteroidia</taxon>
        <taxon>Bacteroidales</taxon>
        <taxon>Prevotellaceae</taxon>
        <taxon>Hallella</taxon>
    </lineage>
</organism>
<dbReference type="EMBL" id="QENY01000001">
    <property type="protein sequence ID" value="PVX59318.1"/>
    <property type="molecule type" value="Genomic_DNA"/>
</dbReference>
<name>A0A2U0UNV7_9BACT</name>
<proteinExistence type="predicted"/>
<accession>A0A2U0UNV7</accession>
<dbReference type="AlphaFoldDB" id="A0A2U0UNV7"/>
<comment type="caution">
    <text evidence="1">The sequence shown here is derived from an EMBL/GenBank/DDBJ whole genome shotgun (WGS) entry which is preliminary data.</text>
</comment>
<evidence type="ECO:0000313" key="2">
    <source>
        <dbReference type="Proteomes" id="UP000245870"/>
    </source>
</evidence>
<sequence>MYNRHIHCHYAKINVMLGKRSVKLFLCKREKERLERFVSQLT</sequence>